<keyword evidence="3" id="KW-1185">Reference proteome</keyword>
<evidence type="ECO:0000313" key="2">
    <source>
        <dbReference type="EMBL" id="KAJ9667399.1"/>
    </source>
</evidence>
<reference evidence="2" key="1">
    <citation type="submission" date="2022-10" db="EMBL/GenBank/DDBJ databases">
        <title>Culturing micro-colonial fungi from biological soil crusts in the Mojave desert and describing Neophaeococcomyces mojavensis, and introducing the new genera and species Taxawa tesnikishii.</title>
        <authorList>
            <person name="Kurbessoian T."/>
            <person name="Stajich J.E."/>
        </authorList>
    </citation>
    <scope>NUCLEOTIDE SEQUENCE</scope>
    <source>
        <strain evidence="2">TK_1</strain>
    </source>
</reference>
<dbReference type="PANTHER" id="PTHR34002:SF11">
    <property type="entry name" value="CONCANAVALIN A-LIKE LECTIN_GLUCANASE"/>
    <property type="match status" value="1"/>
</dbReference>
<proteinExistence type="inferred from homology"/>
<evidence type="ECO:0000313" key="3">
    <source>
        <dbReference type="Proteomes" id="UP001172684"/>
    </source>
</evidence>
<dbReference type="InterPro" id="IPR013319">
    <property type="entry name" value="GH11/12"/>
</dbReference>
<name>A0ABQ9P1I1_9PEZI</name>
<evidence type="ECO:0000256" key="1">
    <source>
        <dbReference type="ARBA" id="ARBA00005519"/>
    </source>
</evidence>
<dbReference type="InterPro" id="IPR013320">
    <property type="entry name" value="ConA-like_dom_sf"/>
</dbReference>
<gene>
    <name evidence="2" type="ORF">H2201_002600</name>
</gene>
<dbReference type="Gene3D" id="2.60.120.180">
    <property type="match status" value="2"/>
</dbReference>
<comment type="caution">
    <text evidence="2">The sequence shown here is derived from an EMBL/GenBank/DDBJ whole genome shotgun (WGS) entry which is preliminary data.</text>
</comment>
<protein>
    <submittedName>
        <fullName evidence="2">Uncharacterized protein</fullName>
    </submittedName>
</protein>
<dbReference type="Proteomes" id="UP001172684">
    <property type="component" value="Unassembled WGS sequence"/>
</dbReference>
<accession>A0ABQ9P1I1</accession>
<dbReference type="SUPFAM" id="SSF49899">
    <property type="entry name" value="Concanavalin A-like lectins/glucanases"/>
    <property type="match status" value="1"/>
</dbReference>
<dbReference type="PANTHER" id="PTHR34002">
    <property type="entry name" value="BLR1656 PROTEIN"/>
    <property type="match status" value="1"/>
</dbReference>
<organism evidence="2 3">
    <name type="scientific">Coniosporium apollinis</name>
    <dbReference type="NCBI Taxonomy" id="61459"/>
    <lineage>
        <taxon>Eukaryota</taxon>
        <taxon>Fungi</taxon>
        <taxon>Dikarya</taxon>
        <taxon>Ascomycota</taxon>
        <taxon>Pezizomycotina</taxon>
        <taxon>Dothideomycetes</taxon>
        <taxon>Dothideomycetes incertae sedis</taxon>
        <taxon>Coniosporium</taxon>
    </lineage>
</organism>
<dbReference type="InterPro" id="IPR002594">
    <property type="entry name" value="GH12"/>
</dbReference>
<sequence>MDVMTNVALDMFLAEDEAGANSTTNATHEIMIWQAATLSHGYNGNNQSVYTWMPETNLTSINVDVAPFIHYLWRKEYLAGGLYLGLLQFGSEAVHSAEGQNITFTAESVFMDIQKGEPKVGGAASVSRPALAVLGAGLLVAACSGLW</sequence>
<dbReference type="EMBL" id="JAPDRL010000013">
    <property type="protein sequence ID" value="KAJ9667399.1"/>
    <property type="molecule type" value="Genomic_DNA"/>
</dbReference>
<comment type="similarity">
    <text evidence="1">Belongs to the glycosyl hydrolase 12 (cellulase H) family.</text>
</comment>